<evidence type="ECO:0000313" key="2">
    <source>
        <dbReference type="EMBL" id="MBS0027709.1"/>
    </source>
</evidence>
<protein>
    <submittedName>
        <fullName evidence="2">Relaxase/mobilization nuclease domain-containing protein</fullName>
    </submittedName>
</protein>
<feature type="domain" description="MobA/VirD2-like nuclease" evidence="1">
    <location>
        <begin position="41"/>
        <end position="163"/>
    </location>
</feature>
<dbReference type="Pfam" id="PF03432">
    <property type="entry name" value="Relaxase"/>
    <property type="match status" value="1"/>
</dbReference>
<dbReference type="InterPro" id="IPR005094">
    <property type="entry name" value="Endonuclease_MobA/VirD2"/>
</dbReference>
<organism evidence="2 3">
    <name type="scientific">Chitinophaga hostae</name>
    <dbReference type="NCBI Taxonomy" id="2831022"/>
    <lineage>
        <taxon>Bacteria</taxon>
        <taxon>Pseudomonadati</taxon>
        <taxon>Bacteroidota</taxon>
        <taxon>Chitinophagia</taxon>
        <taxon>Chitinophagales</taxon>
        <taxon>Chitinophagaceae</taxon>
        <taxon>Chitinophaga</taxon>
    </lineage>
</organism>
<evidence type="ECO:0000313" key="3">
    <source>
        <dbReference type="Proteomes" id="UP000676386"/>
    </source>
</evidence>
<name>A0ABS5IXK9_9BACT</name>
<dbReference type="EMBL" id="JAGTXB010000004">
    <property type="protein sequence ID" value="MBS0027709.1"/>
    <property type="molecule type" value="Genomic_DNA"/>
</dbReference>
<sequence>MIGMVVTGSSFYHLISYVLEDKRSLSEDRKENMSLQDNIQHKDRAEILAYNQCFGDKYELTEQFKDVARLSKRVEKPVLHLSIRLADGDHLTRDQLIELGEALAKEFDIADHQYLVVLHKDTREQHFHIVANRVGLDGKAASDSNNYKRMAAFCRIQEQRLGLKEVLSPRAFLSKEQRLIPRKDERKTKLKNDIKQTLRAANDYPAFEKAMAVLGYTIIKGRGISFVDEKKVKIKGSEVGFSLAKIERILSLKMELRHKQLEQKTLDALARRSTDKDFISKIDYVSSLAPVIDQLSSLIEILLEPEMTSGYLPYELTQEAYERRQKKRRRKGRSL</sequence>
<dbReference type="Proteomes" id="UP000676386">
    <property type="component" value="Unassembled WGS sequence"/>
</dbReference>
<evidence type="ECO:0000259" key="1">
    <source>
        <dbReference type="Pfam" id="PF03432"/>
    </source>
</evidence>
<comment type="caution">
    <text evidence="2">The sequence shown here is derived from an EMBL/GenBank/DDBJ whole genome shotgun (WGS) entry which is preliminary data.</text>
</comment>
<proteinExistence type="predicted"/>
<reference evidence="2 3" key="1">
    <citation type="submission" date="2021-04" db="EMBL/GenBank/DDBJ databases">
        <title>Chitinophaga sp. nov., isolated from the rhizosphere soil.</title>
        <authorList>
            <person name="He S."/>
        </authorList>
    </citation>
    <scope>NUCLEOTIDE SEQUENCE [LARGE SCALE GENOMIC DNA]</scope>
    <source>
        <strain evidence="2 3">2R12</strain>
    </source>
</reference>
<accession>A0ABS5IXK9</accession>
<gene>
    <name evidence="2" type="ORF">KE626_10350</name>
</gene>
<keyword evidence="3" id="KW-1185">Reference proteome</keyword>